<dbReference type="Gene3D" id="3.30.420.40">
    <property type="match status" value="2"/>
</dbReference>
<sequence length="403" mass="44825">MAFWDIFKGKPKSFLGIDVGTSSIKVVQLSKERNRVKLDTYGQLETYAYAERFNDAIQTSSLKMLDSQVADLIKKLLRESKAVSRDVTMSIPIFSSFSTVIEIPPIPEKELERAIPFEARQYVPIPLAEVVLDWTIMKAKEEPKVEKPKEKEKKDLTAQAGEEKKAEEAKAEEKKAAEKKEEEERGREITAPRLQILLTAVPKEVITKYNRIAKLAGLNLRGLEVETAASVRSILGNDKSTVLLMDFGARSTNINVIYNGYPVMSHSIDTAGFDLTKVLSQGMGVSLRRAEDLKKERGLKAGLAEAEMISIMTPLVDKIFTETERIVNIYVRRTGKRLDRVVILGGGALLPGVEEYVSLRLGLPAVTGNSFARVIYPPILEPMIKEIGPMFSVAVGLGMREIV</sequence>
<dbReference type="Pfam" id="PF11104">
    <property type="entry name" value="PilM_2"/>
    <property type="match status" value="2"/>
</dbReference>
<gene>
    <name evidence="2" type="ORF">A2W60_02770</name>
</gene>
<accession>A0A1F5BJ65</accession>
<dbReference type="SUPFAM" id="SSF53067">
    <property type="entry name" value="Actin-like ATPase domain"/>
    <property type="match status" value="2"/>
</dbReference>
<feature type="region of interest" description="Disordered" evidence="1">
    <location>
        <begin position="142"/>
        <end position="186"/>
    </location>
</feature>
<evidence type="ECO:0000313" key="3">
    <source>
        <dbReference type="Proteomes" id="UP000179184"/>
    </source>
</evidence>
<evidence type="ECO:0000256" key="1">
    <source>
        <dbReference type="SAM" id="MobiDB-lite"/>
    </source>
</evidence>
<organism evidence="2 3">
    <name type="scientific">Candidatus Azambacteria bacterium RIFCSPHIGHO2_02_46_12</name>
    <dbReference type="NCBI Taxonomy" id="1797295"/>
    <lineage>
        <taxon>Bacteria</taxon>
        <taxon>Candidatus Azamiibacteriota</taxon>
    </lineage>
</organism>
<dbReference type="PIRSF" id="PIRSF019169">
    <property type="entry name" value="PilM"/>
    <property type="match status" value="1"/>
</dbReference>
<dbReference type="InterPro" id="IPR050696">
    <property type="entry name" value="FtsA/MreB"/>
</dbReference>
<dbReference type="PANTHER" id="PTHR32432">
    <property type="entry name" value="CELL DIVISION PROTEIN FTSA-RELATED"/>
    <property type="match status" value="1"/>
</dbReference>
<dbReference type="AlphaFoldDB" id="A0A1F5BJ65"/>
<dbReference type="Proteomes" id="UP000179184">
    <property type="component" value="Unassembled WGS sequence"/>
</dbReference>
<dbReference type="PANTHER" id="PTHR32432:SF3">
    <property type="entry name" value="ETHANOLAMINE UTILIZATION PROTEIN EUTJ"/>
    <property type="match status" value="1"/>
</dbReference>
<dbReference type="CDD" id="cd24049">
    <property type="entry name" value="ASKHA_NBD_PilM"/>
    <property type="match status" value="1"/>
</dbReference>
<reference evidence="2 3" key="1">
    <citation type="journal article" date="2016" name="Nat. Commun.">
        <title>Thousands of microbial genomes shed light on interconnected biogeochemical processes in an aquifer system.</title>
        <authorList>
            <person name="Anantharaman K."/>
            <person name="Brown C.T."/>
            <person name="Hug L.A."/>
            <person name="Sharon I."/>
            <person name="Castelle C.J."/>
            <person name="Probst A.J."/>
            <person name="Thomas B.C."/>
            <person name="Singh A."/>
            <person name="Wilkins M.J."/>
            <person name="Karaoz U."/>
            <person name="Brodie E.L."/>
            <person name="Williams K.H."/>
            <person name="Hubbard S.S."/>
            <person name="Banfield J.F."/>
        </authorList>
    </citation>
    <scope>NUCLEOTIDE SEQUENCE [LARGE SCALE GENOMIC DNA]</scope>
</reference>
<dbReference type="InterPro" id="IPR043129">
    <property type="entry name" value="ATPase_NBD"/>
</dbReference>
<comment type="caution">
    <text evidence="2">The sequence shown here is derived from an EMBL/GenBank/DDBJ whole genome shotgun (WGS) entry which is preliminary data.</text>
</comment>
<dbReference type="InterPro" id="IPR005883">
    <property type="entry name" value="PilM"/>
</dbReference>
<evidence type="ECO:0008006" key="4">
    <source>
        <dbReference type="Google" id="ProtNLM"/>
    </source>
</evidence>
<dbReference type="Gene3D" id="3.30.1490.300">
    <property type="match status" value="1"/>
</dbReference>
<name>A0A1F5BJ65_9BACT</name>
<proteinExistence type="predicted"/>
<protein>
    <recommendedName>
        <fullName evidence="4">SHS2 domain-containing protein</fullName>
    </recommendedName>
</protein>
<dbReference type="EMBL" id="MEYN01000020">
    <property type="protein sequence ID" value="OGD30617.1"/>
    <property type="molecule type" value="Genomic_DNA"/>
</dbReference>
<evidence type="ECO:0000313" key="2">
    <source>
        <dbReference type="EMBL" id="OGD30617.1"/>
    </source>
</evidence>